<dbReference type="Proteomes" id="UP000287197">
    <property type="component" value="Unassembled WGS sequence"/>
</dbReference>
<name>A0AAX1Z4A8_CAMJU</name>
<accession>A0AAX1Z4A8</accession>
<evidence type="ECO:0000313" key="2">
    <source>
        <dbReference type="EMBL" id="RTI48544.1"/>
    </source>
</evidence>
<dbReference type="AlphaFoldDB" id="A0AAX1Z4A8"/>
<organism evidence="2 3">
    <name type="scientific">Campylobacter jejuni</name>
    <dbReference type="NCBI Taxonomy" id="197"/>
    <lineage>
        <taxon>Bacteria</taxon>
        <taxon>Pseudomonadati</taxon>
        <taxon>Campylobacterota</taxon>
        <taxon>Epsilonproteobacteria</taxon>
        <taxon>Campylobacterales</taxon>
        <taxon>Campylobacteraceae</taxon>
        <taxon>Campylobacter</taxon>
    </lineage>
</organism>
<gene>
    <name evidence="2" type="ORF">C3I27_03760</name>
</gene>
<comment type="caution">
    <text evidence="2">The sequence shown here is derived from an EMBL/GenBank/DDBJ whole genome shotgun (WGS) entry which is preliminary data.</text>
</comment>
<feature type="region of interest" description="Disordered" evidence="1">
    <location>
        <begin position="108"/>
        <end position="128"/>
    </location>
</feature>
<sequence length="304" mass="34032">MATLTLGKVIFNSETEEMAKARHEHNRQVLGGELCDQWAHRYDPHYVKFEKLANNFREYDFRMEKIRLQTERQDEINALTKQLSRAEMNNASLQSEIMDANRELDRAKSDLGRAQSELSKAKSGSGLSGATAGAVAGAAVAGTSTSLIGAIFDSLSTPVTPNSQKRWAKVEAEGGMTVGGGRLRGYLEGSSKWYGFQSRGEPLHSFTLMNNNKYAIAIRYDKSFDDPNNTQPTVIIEVYRACKEGMADYETVKLSSFYRERGSTKRDGLLGVSHQSGDWYLFSYINDKGFTHSESFQIPSYLDR</sequence>
<proteinExistence type="predicted"/>
<reference evidence="2" key="2">
    <citation type="journal article" date="2019" name="Appl. Environ. Microbiol.">
        <title>Population genetics and characterization of Campylobacter jejuni isolates in western jackdaws and game birds in Finland.</title>
        <authorList>
            <person name="Kovanen S."/>
            <person name="Rossi M."/>
            <person name="Pohja-Mykra M."/>
            <person name="Nieminen T."/>
            <person name="Raunio-Saarnisto M."/>
            <person name="Sauvala M."/>
            <person name="Fredriksson-Ahomaa M."/>
            <person name="Hanninen M.L."/>
            <person name="Kivisto R."/>
        </authorList>
    </citation>
    <scope>NUCLEOTIDE SEQUENCE</scope>
    <source>
        <strain evidence="2">SO-26</strain>
    </source>
</reference>
<dbReference type="EMBL" id="PQZD01000003">
    <property type="protein sequence ID" value="RTI48544.1"/>
    <property type="molecule type" value="Genomic_DNA"/>
</dbReference>
<protein>
    <submittedName>
        <fullName evidence="2">Uncharacterized protein</fullName>
    </submittedName>
</protein>
<reference evidence="2" key="1">
    <citation type="submission" date="2018-01" db="EMBL/GenBank/DDBJ databases">
        <authorList>
            <person name="Kovanen S."/>
            <person name="Nieminen T."/>
            <person name="Pohja-Mykra M."/>
            <person name="Raunio-Saarnisto M."/>
            <person name="Sauvala M."/>
            <person name="Fredriksson-Ahomaa M."/>
            <person name="Hanninen M.-L."/>
            <person name="Kivisto R."/>
        </authorList>
    </citation>
    <scope>NUCLEOTIDE SEQUENCE</scope>
    <source>
        <strain evidence="2">SO-26</strain>
    </source>
</reference>
<evidence type="ECO:0000313" key="3">
    <source>
        <dbReference type="Proteomes" id="UP000287197"/>
    </source>
</evidence>
<evidence type="ECO:0000256" key="1">
    <source>
        <dbReference type="SAM" id="MobiDB-lite"/>
    </source>
</evidence>